<proteinExistence type="predicted"/>
<dbReference type="InterPro" id="IPR035892">
    <property type="entry name" value="C2_domain_sf"/>
</dbReference>
<dbReference type="PROSITE" id="PS50004">
    <property type="entry name" value="C2"/>
    <property type="match status" value="1"/>
</dbReference>
<dbReference type="InterPro" id="IPR000008">
    <property type="entry name" value="C2_dom"/>
</dbReference>
<evidence type="ECO:0000313" key="3">
    <source>
        <dbReference type="Proteomes" id="UP000444721"/>
    </source>
</evidence>
<dbReference type="EMBL" id="VFQX01000033">
    <property type="protein sequence ID" value="KAF0977949.1"/>
    <property type="molecule type" value="Genomic_DNA"/>
</dbReference>
<dbReference type="VEuPathDB" id="AmoebaDB:FDP41_003271"/>
<sequence length="672" mass="77025">MPISNHETFYEEAKRRLRRKIPAAQAVTYTNVELPYHFPPEVYKVSFSEELHKGILYTRVNNWFGSREELKKNEKALGRIKQNQTMKESLSMNNTIASSSRLFQQREITPNNEPNNEPKTCIPIQQQILMTNNIGDFLAFYFLKGHYPEVEWTLFQQQQPEDHELLLMLTTKNSKMEKTNSTSSSQINVQDDHQNDNILKRLFSKDKSILNKEANYIWVIDANFNFVFAPEHQVDFALQRVRVKHGDLTASGYVALVGNIDTLTVGRLPARMGGEFRFDKSKGTWRIDNDSSYCFFREDNLIISNTANIKWQFMTELLLRALGIVTNDILWLDLVQSRRLDSFIVQKISKTFVRMKKEEEKETAMSDVSRKFALVNLFRGVNLLDIVFEAFGAKSFFCTTGKLLVEIVEALNLPHLDVFKLQHAHSYCKVGLRGCETIEHRNWWDKYYTTAIQKRNQNPQFNEKFTLYVTSMDVQILDLKVFHSKLGVMPILLGECELELSELNFDEFDELDLYLPLMVPKGVLSLPSLSSSSTDEDNENLFVRMNIVPSSLVHVNSITAQNSVSGNIAFIGESLKQIVGSETGVTSSKHQSRVGKVSVEPSVSMSSLNFMQTSTPSSTTPLIHIKLRYVPHIKHDFGHSNSVGSLSSEKNESEHKLLTFNEIITQLELEDE</sequence>
<organism evidence="2 3">
    <name type="scientific">Naegleria fowleri</name>
    <name type="common">Brain eating amoeba</name>
    <dbReference type="NCBI Taxonomy" id="5763"/>
    <lineage>
        <taxon>Eukaryota</taxon>
        <taxon>Discoba</taxon>
        <taxon>Heterolobosea</taxon>
        <taxon>Tetramitia</taxon>
        <taxon>Eutetramitia</taxon>
        <taxon>Vahlkampfiidae</taxon>
        <taxon>Naegleria</taxon>
    </lineage>
</organism>
<evidence type="ECO:0000313" key="2">
    <source>
        <dbReference type="EMBL" id="KAF0977949.1"/>
    </source>
</evidence>
<name>A0A6A5BYD5_NAEFO</name>
<dbReference type="Gene3D" id="2.60.40.150">
    <property type="entry name" value="C2 domain"/>
    <property type="match status" value="1"/>
</dbReference>
<reference evidence="2 3" key="1">
    <citation type="journal article" date="2019" name="Sci. Rep.">
        <title>Nanopore sequencing improves the draft genome of the human pathogenic amoeba Naegleria fowleri.</title>
        <authorList>
            <person name="Liechti N."/>
            <person name="Schurch N."/>
            <person name="Bruggmann R."/>
            <person name="Wittwer M."/>
        </authorList>
    </citation>
    <scope>NUCLEOTIDE SEQUENCE [LARGE SCALE GENOMIC DNA]</scope>
    <source>
        <strain evidence="2 3">ATCC 30894</strain>
    </source>
</reference>
<dbReference type="Pfam" id="PF00168">
    <property type="entry name" value="C2"/>
    <property type="match status" value="1"/>
</dbReference>
<dbReference type="OMA" id="DNDSSYC"/>
<gene>
    <name evidence="2" type="ORF">FDP41_003271</name>
</gene>
<dbReference type="GeneID" id="68110489"/>
<protein>
    <recommendedName>
        <fullName evidence="1">C2 domain-containing protein</fullName>
    </recommendedName>
</protein>
<dbReference type="VEuPathDB" id="AmoebaDB:NfTy_060150"/>
<accession>A0A6A5BYD5</accession>
<evidence type="ECO:0000259" key="1">
    <source>
        <dbReference type="PROSITE" id="PS50004"/>
    </source>
</evidence>
<dbReference type="RefSeq" id="XP_044562662.1">
    <property type="nucleotide sequence ID" value="XM_044706557.1"/>
</dbReference>
<dbReference type="OrthoDB" id="10259057at2759"/>
<dbReference type="CDD" id="cd00030">
    <property type="entry name" value="C2"/>
    <property type="match status" value="1"/>
</dbReference>
<dbReference type="AlphaFoldDB" id="A0A6A5BYD5"/>
<dbReference type="VEuPathDB" id="AmoebaDB:NF0039670"/>
<feature type="domain" description="C2" evidence="1">
    <location>
        <begin position="382"/>
        <end position="513"/>
    </location>
</feature>
<dbReference type="SUPFAM" id="SSF49562">
    <property type="entry name" value="C2 domain (Calcium/lipid-binding domain, CaLB)"/>
    <property type="match status" value="1"/>
</dbReference>
<dbReference type="SMART" id="SM00239">
    <property type="entry name" value="C2"/>
    <property type="match status" value="1"/>
</dbReference>
<keyword evidence="3" id="KW-1185">Reference proteome</keyword>
<dbReference type="Proteomes" id="UP000444721">
    <property type="component" value="Unassembled WGS sequence"/>
</dbReference>
<comment type="caution">
    <text evidence="2">The sequence shown here is derived from an EMBL/GenBank/DDBJ whole genome shotgun (WGS) entry which is preliminary data.</text>
</comment>